<dbReference type="HOGENOM" id="CLU_050129_0_1_1"/>
<dbReference type="STRING" id="1043002.A0A074XWY6"/>
<feature type="chain" id="PRO_5012045492" description="Palmitoyl-protein thioesterase 1" evidence="9">
    <location>
        <begin position="16"/>
        <end position="341"/>
    </location>
</feature>
<accession>A0A074XWY6</accession>
<evidence type="ECO:0000256" key="6">
    <source>
        <dbReference type="ARBA" id="ARBA00023157"/>
    </source>
</evidence>
<dbReference type="AlphaFoldDB" id="A0A074XWY6"/>
<keyword evidence="4 9" id="KW-0732">Signal</keyword>
<evidence type="ECO:0000256" key="3">
    <source>
        <dbReference type="ARBA" id="ARBA00014212"/>
    </source>
</evidence>
<feature type="signal peptide" evidence="9">
    <location>
        <begin position="1"/>
        <end position="15"/>
    </location>
</feature>
<dbReference type="PANTHER" id="PTHR11247:SF8">
    <property type="entry name" value="PALMITOYL-PROTEIN THIOESTERASE 1"/>
    <property type="match status" value="1"/>
</dbReference>
<evidence type="ECO:0000256" key="4">
    <source>
        <dbReference type="ARBA" id="ARBA00022729"/>
    </source>
</evidence>
<proteinExistence type="inferred from homology"/>
<dbReference type="PANTHER" id="PTHR11247">
    <property type="entry name" value="PALMITOYL-PROTEIN THIOESTERASE/DOLICHYLDIPHOSPHATASE 1"/>
    <property type="match status" value="1"/>
</dbReference>
<protein>
    <recommendedName>
        <fullName evidence="3">Palmitoyl-protein thioesterase 1</fullName>
        <ecNumber evidence="2">3.1.2.22</ecNumber>
    </recommendedName>
    <alternativeName>
        <fullName evidence="8">Palmitoyl-protein hydrolase 1</fullName>
    </alternativeName>
</protein>
<dbReference type="PRINTS" id="PR00414">
    <property type="entry name" value="PPTHIESTRASE"/>
</dbReference>
<dbReference type="SUPFAM" id="SSF53474">
    <property type="entry name" value="alpha/beta-Hydrolases"/>
    <property type="match status" value="1"/>
</dbReference>
<keyword evidence="5" id="KW-0378">Hydrolase</keyword>
<evidence type="ECO:0000313" key="10">
    <source>
        <dbReference type="EMBL" id="KEQ86467.1"/>
    </source>
</evidence>
<sequence length="341" mass="37639">MRLSATLPLLPLAAALPTAHPDANANAKPLPLIIWHGLGDRYDADGIADVAALANELHPGTLVYPIRVAPDGSADSRATFFGNLTTQINDVCTTLSSNTSFSANNTRIDALGFSQGGQFLRGLVERCPGIEVRSLVTFGSQHNGIAKFQNCGTWDLVCKGAMAAIKGNAFGDWVQGNIIPAQYYKEVNATTGNPTTEYLEKSNFIADINNERANKTKEYKHRLARLDNFAMYVFEDDKTVIPKESGWFSEVNTTSLEVTALRDREIYQQDWIGLKRLDQKGALVFRNASGGHMDLSEKVLTEAFLDFFGPERKSLVEEVKEEVDQVMEKVREGAQMVFEEL</sequence>
<evidence type="ECO:0000256" key="7">
    <source>
        <dbReference type="ARBA" id="ARBA00023180"/>
    </source>
</evidence>
<gene>
    <name evidence="10" type="ORF">M438DRAFT_343918</name>
</gene>
<dbReference type="Proteomes" id="UP000030706">
    <property type="component" value="Unassembled WGS sequence"/>
</dbReference>
<dbReference type="InterPro" id="IPR029058">
    <property type="entry name" value="AB_hydrolase_fold"/>
</dbReference>
<name>A0A074XWY6_AURPU</name>
<dbReference type="RefSeq" id="XP_029762654.1">
    <property type="nucleotide sequence ID" value="XM_029905095.1"/>
</dbReference>
<dbReference type="Gene3D" id="3.40.50.1820">
    <property type="entry name" value="alpha/beta hydrolase"/>
    <property type="match status" value="1"/>
</dbReference>
<reference evidence="10 11" key="1">
    <citation type="journal article" date="2014" name="BMC Genomics">
        <title>Genome sequencing of four Aureobasidium pullulans varieties: biotechnological potential, stress tolerance, and description of new species.</title>
        <authorList>
            <person name="Gostin Ar C."/>
            <person name="Ohm R.A."/>
            <person name="Kogej T."/>
            <person name="Sonjak S."/>
            <person name="Turk M."/>
            <person name="Zajc J."/>
            <person name="Zalar P."/>
            <person name="Grube M."/>
            <person name="Sun H."/>
            <person name="Han J."/>
            <person name="Sharma A."/>
            <person name="Chiniquy J."/>
            <person name="Ngan C.Y."/>
            <person name="Lipzen A."/>
            <person name="Barry K."/>
            <person name="Grigoriev I.V."/>
            <person name="Gunde-Cimerman N."/>
        </authorList>
    </citation>
    <scope>NUCLEOTIDE SEQUENCE [LARGE SCALE GENOMIC DNA]</scope>
    <source>
        <strain evidence="10 11">EXF-150</strain>
    </source>
</reference>
<evidence type="ECO:0000256" key="2">
    <source>
        <dbReference type="ARBA" id="ARBA00012423"/>
    </source>
</evidence>
<evidence type="ECO:0000256" key="5">
    <source>
        <dbReference type="ARBA" id="ARBA00022801"/>
    </source>
</evidence>
<dbReference type="InterPro" id="IPR002472">
    <property type="entry name" value="Palm_thioest"/>
</dbReference>
<dbReference type="FunFam" id="3.40.50.1820:FF:000107">
    <property type="entry name" value="Palmitoyl-protein thioesterase 1"/>
    <property type="match status" value="1"/>
</dbReference>
<dbReference type="GeneID" id="40747401"/>
<evidence type="ECO:0000256" key="9">
    <source>
        <dbReference type="SAM" id="SignalP"/>
    </source>
</evidence>
<dbReference type="OrthoDB" id="10263094at2759"/>
<evidence type="ECO:0000313" key="11">
    <source>
        <dbReference type="Proteomes" id="UP000030706"/>
    </source>
</evidence>
<organism evidence="10 11">
    <name type="scientific">Aureobasidium pullulans EXF-150</name>
    <dbReference type="NCBI Taxonomy" id="1043002"/>
    <lineage>
        <taxon>Eukaryota</taxon>
        <taxon>Fungi</taxon>
        <taxon>Dikarya</taxon>
        <taxon>Ascomycota</taxon>
        <taxon>Pezizomycotina</taxon>
        <taxon>Dothideomycetes</taxon>
        <taxon>Dothideomycetidae</taxon>
        <taxon>Dothideales</taxon>
        <taxon>Saccotheciaceae</taxon>
        <taxon>Aureobasidium</taxon>
    </lineage>
</organism>
<keyword evidence="11" id="KW-1185">Reference proteome</keyword>
<keyword evidence="7" id="KW-0325">Glycoprotein</keyword>
<dbReference type="EMBL" id="KL584978">
    <property type="protein sequence ID" value="KEQ86467.1"/>
    <property type="molecule type" value="Genomic_DNA"/>
</dbReference>
<comment type="similarity">
    <text evidence="1">Belongs to the palmitoyl-protein thioesterase family.</text>
</comment>
<keyword evidence="6" id="KW-1015">Disulfide bond</keyword>
<dbReference type="GO" id="GO:0008474">
    <property type="term" value="F:palmitoyl-(protein) hydrolase activity"/>
    <property type="evidence" value="ECO:0007669"/>
    <property type="project" value="UniProtKB-EC"/>
</dbReference>
<dbReference type="EC" id="3.1.2.22" evidence="2"/>
<evidence type="ECO:0000256" key="8">
    <source>
        <dbReference type="ARBA" id="ARBA00031934"/>
    </source>
</evidence>
<evidence type="ECO:0000256" key="1">
    <source>
        <dbReference type="ARBA" id="ARBA00010758"/>
    </source>
</evidence>
<dbReference type="Pfam" id="PF02089">
    <property type="entry name" value="Palm_thioest"/>
    <property type="match status" value="1"/>
</dbReference>